<comment type="caution">
    <text evidence="2">The sequence shown here is derived from an EMBL/GenBank/DDBJ whole genome shotgun (WGS) entry which is preliminary data.</text>
</comment>
<keyword evidence="3" id="KW-1185">Reference proteome</keyword>
<proteinExistence type="predicted"/>
<feature type="region of interest" description="Disordered" evidence="1">
    <location>
        <begin position="84"/>
        <end position="122"/>
    </location>
</feature>
<dbReference type="Proteomes" id="UP001159427">
    <property type="component" value="Unassembled WGS sequence"/>
</dbReference>
<organism evidence="2 3">
    <name type="scientific">Porites evermanni</name>
    <dbReference type="NCBI Taxonomy" id="104178"/>
    <lineage>
        <taxon>Eukaryota</taxon>
        <taxon>Metazoa</taxon>
        <taxon>Cnidaria</taxon>
        <taxon>Anthozoa</taxon>
        <taxon>Hexacorallia</taxon>
        <taxon>Scleractinia</taxon>
        <taxon>Fungiina</taxon>
        <taxon>Poritidae</taxon>
        <taxon>Porites</taxon>
    </lineage>
</organism>
<reference evidence="2 3" key="1">
    <citation type="submission" date="2022-05" db="EMBL/GenBank/DDBJ databases">
        <authorList>
            <consortium name="Genoscope - CEA"/>
            <person name="William W."/>
        </authorList>
    </citation>
    <scope>NUCLEOTIDE SEQUENCE [LARGE SCALE GENOMIC DNA]</scope>
</reference>
<evidence type="ECO:0000313" key="3">
    <source>
        <dbReference type="Proteomes" id="UP001159427"/>
    </source>
</evidence>
<dbReference type="EMBL" id="CALNXI010000003">
    <property type="protein sequence ID" value="CAH3013838.1"/>
    <property type="molecule type" value="Genomic_DNA"/>
</dbReference>
<protein>
    <submittedName>
        <fullName evidence="2">Uncharacterized protein</fullName>
    </submittedName>
</protein>
<accession>A0ABN8L9T4</accession>
<name>A0ABN8L9T4_9CNID</name>
<evidence type="ECO:0000256" key="1">
    <source>
        <dbReference type="SAM" id="MobiDB-lite"/>
    </source>
</evidence>
<sequence length="122" mass="13681">MSFTTFSELIGIKETVKLLGLGENLRVELKRVKKAVPVLKGISDDQIKISYKDVQLGTFVNAFPCGSDSYRRVQLKVRESDSPFLLKSSRGSQPLPQETEHTKPNVAKLKLEQKTLFTPSDD</sequence>
<gene>
    <name evidence="2" type="ORF">PEVE_00022473</name>
</gene>
<evidence type="ECO:0000313" key="2">
    <source>
        <dbReference type="EMBL" id="CAH3013838.1"/>
    </source>
</evidence>
<feature type="compositionally biased region" description="Basic and acidic residues" evidence="1">
    <location>
        <begin position="98"/>
        <end position="113"/>
    </location>
</feature>